<reference evidence="2 3" key="1">
    <citation type="submission" date="2017-01" db="EMBL/GenBank/DDBJ databases">
        <title>Complete genome of Tateyamaria omphalii DOK1-4 isolated from seawater in Dokdo.</title>
        <authorList>
            <person name="Kim J.H."/>
            <person name="Chi W.-J."/>
        </authorList>
    </citation>
    <scope>NUCLEOTIDE SEQUENCE [LARGE SCALE GENOMIC DNA]</scope>
    <source>
        <strain evidence="2 3">DOK1-4</strain>
    </source>
</reference>
<evidence type="ECO:0000256" key="1">
    <source>
        <dbReference type="SAM" id="SignalP"/>
    </source>
</evidence>
<evidence type="ECO:0000313" key="3">
    <source>
        <dbReference type="Proteomes" id="UP000186336"/>
    </source>
</evidence>
<dbReference type="AlphaFoldDB" id="A0A1P8MYF6"/>
<dbReference type="OrthoDB" id="1524152at2"/>
<dbReference type="Proteomes" id="UP000186336">
    <property type="component" value="Chromosome"/>
</dbReference>
<keyword evidence="1" id="KW-0732">Signal</keyword>
<feature type="chain" id="PRO_5012794862" evidence="1">
    <location>
        <begin position="20"/>
        <end position="173"/>
    </location>
</feature>
<name>A0A1P8MYF6_9RHOB</name>
<dbReference type="EMBL" id="CP019312">
    <property type="protein sequence ID" value="APX13012.1"/>
    <property type="molecule type" value="Genomic_DNA"/>
</dbReference>
<keyword evidence="3" id="KW-1185">Reference proteome</keyword>
<organism evidence="2 3">
    <name type="scientific">Tateyamaria omphalii</name>
    <dbReference type="NCBI Taxonomy" id="299262"/>
    <lineage>
        <taxon>Bacteria</taxon>
        <taxon>Pseudomonadati</taxon>
        <taxon>Pseudomonadota</taxon>
        <taxon>Alphaproteobacteria</taxon>
        <taxon>Rhodobacterales</taxon>
        <taxon>Roseobacteraceae</taxon>
        <taxon>Tateyamaria</taxon>
    </lineage>
</organism>
<sequence length="173" mass="18557">MKSYLITAACIIATSTAAAQHMHEGGGALETGQSQFAAIAEIVALLREDPLTDWSRVKIDTLREHLIDMDNVTTRTSVKTMIAGETVSFIVTGDGETVLSAQRMATAHAPMLETETGWQVDIQQIADGVQMSVTSSDKDAVSQITGLGFHGLMTIGAHHQQHHTMIALGHDPH</sequence>
<protein>
    <submittedName>
        <fullName evidence="2">Uncharacterized protein</fullName>
    </submittedName>
</protein>
<accession>A0A1P8MYF6</accession>
<evidence type="ECO:0000313" key="2">
    <source>
        <dbReference type="EMBL" id="APX13012.1"/>
    </source>
</evidence>
<gene>
    <name evidence="2" type="ORF">BWR18_15975</name>
</gene>
<dbReference type="RefSeq" id="WP_076629433.1">
    <property type="nucleotide sequence ID" value="NZ_CP019312.1"/>
</dbReference>
<dbReference type="KEGG" id="tom:BWR18_15975"/>
<feature type="signal peptide" evidence="1">
    <location>
        <begin position="1"/>
        <end position="19"/>
    </location>
</feature>
<proteinExistence type="predicted"/>